<dbReference type="EMBL" id="JBBJUP010000011">
    <property type="protein sequence ID" value="MEJ8280254.1"/>
    <property type="molecule type" value="Genomic_DNA"/>
</dbReference>
<protein>
    <submittedName>
        <fullName evidence="2">Uncharacterized protein</fullName>
    </submittedName>
</protein>
<gene>
    <name evidence="2" type="ORF">WJX68_15015</name>
</gene>
<organism evidence="2 3">
    <name type="scientific">Pseudonocardia spirodelae</name>
    <dbReference type="NCBI Taxonomy" id="3133431"/>
    <lineage>
        <taxon>Bacteria</taxon>
        <taxon>Bacillati</taxon>
        <taxon>Actinomycetota</taxon>
        <taxon>Actinomycetes</taxon>
        <taxon>Pseudonocardiales</taxon>
        <taxon>Pseudonocardiaceae</taxon>
        <taxon>Pseudonocardia</taxon>
    </lineage>
</organism>
<evidence type="ECO:0000313" key="2">
    <source>
        <dbReference type="EMBL" id="MEJ8280254.1"/>
    </source>
</evidence>
<comment type="caution">
    <text evidence="2">The sequence shown here is derived from an EMBL/GenBank/DDBJ whole genome shotgun (WGS) entry which is preliminary data.</text>
</comment>
<dbReference type="Proteomes" id="UP001364211">
    <property type="component" value="Unassembled WGS sequence"/>
</dbReference>
<evidence type="ECO:0000256" key="1">
    <source>
        <dbReference type="SAM" id="MobiDB-lite"/>
    </source>
</evidence>
<feature type="compositionally biased region" description="Polar residues" evidence="1">
    <location>
        <begin position="39"/>
        <end position="48"/>
    </location>
</feature>
<evidence type="ECO:0000313" key="3">
    <source>
        <dbReference type="Proteomes" id="UP001364211"/>
    </source>
</evidence>
<feature type="region of interest" description="Disordered" evidence="1">
    <location>
        <begin position="1"/>
        <end position="81"/>
    </location>
</feature>
<keyword evidence="3" id="KW-1185">Reference proteome</keyword>
<proteinExistence type="predicted"/>
<feature type="compositionally biased region" description="Low complexity" evidence="1">
    <location>
        <begin position="50"/>
        <end position="70"/>
    </location>
</feature>
<accession>A0ABU8T8H3</accession>
<name>A0ABU8T8H3_9PSEU</name>
<sequence length="81" mass="7837">MQLPFSSRFPAAATTSTPAAPAAATASRSGAPTPSTSADGTHTTSDTLITPAPSATARSIAAASVRISPAGRSAPSAPRTT</sequence>
<reference evidence="2 3" key="1">
    <citation type="submission" date="2024-03" db="EMBL/GenBank/DDBJ databases">
        <title>Draft genome sequence of Pseudonocardia sp. DW16-2.</title>
        <authorList>
            <person name="Duangmal K."/>
        </authorList>
    </citation>
    <scope>NUCLEOTIDE SEQUENCE [LARGE SCALE GENOMIC DNA]</scope>
    <source>
        <strain evidence="2 3">DW16-2</strain>
    </source>
</reference>
<feature type="compositionally biased region" description="Low complexity" evidence="1">
    <location>
        <begin position="10"/>
        <end position="38"/>
    </location>
</feature>